<protein>
    <submittedName>
        <fullName evidence="1">Uncharacterized protein</fullName>
    </submittedName>
</protein>
<dbReference type="STRING" id="301148.B4135_4062"/>
<dbReference type="AlphaFoldDB" id="A0A150L7P7"/>
<dbReference type="Proteomes" id="UP000075683">
    <property type="component" value="Unassembled WGS sequence"/>
</dbReference>
<proteinExistence type="predicted"/>
<reference evidence="1 2" key="1">
    <citation type="submission" date="2016-01" db="EMBL/GenBank/DDBJ databases">
        <title>Draft Genome Sequences of Seven Thermophilic Sporeformers Isolated from Foods.</title>
        <authorList>
            <person name="Berendsen E.M."/>
            <person name="Wells-Bennik M.H."/>
            <person name="Krawcyk A.O."/>
            <person name="De Jong A."/>
            <person name="Holsappel S."/>
            <person name="Eijlander R.T."/>
            <person name="Kuipers O.P."/>
        </authorList>
    </citation>
    <scope>NUCLEOTIDE SEQUENCE [LARGE SCALE GENOMIC DNA]</scope>
    <source>
        <strain evidence="1 2">B4135</strain>
    </source>
</reference>
<comment type="caution">
    <text evidence="1">The sequence shown here is derived from an EMBL/GenBank/DDBJ whole genome shotgun (WGS) entry which is preliminary data.</text>
</comment>
<name>A0A150L7P7_9BACI</name>
<evidence type="ECO:0000313" key="1">
    <source>
        <dbReference type="EMBL" id="KYD08351.1"/>
    </source>
</evidence>
<sequence>MFVSTGCGECSASRLIFTDLLGPPRKNSGIQMPFNQKVRDSVFH</sequence>
<organism evidence="1 2">
    <name type="scientific">Caldibacillus debilis</name>
    <dbReference type="NCBI Taxonomy" id="301148"/>
    <lineage>
        <taxon>Bacteria</taxon>
        <taxon>Bacillati</taxon>
        <taxon>Bacillota</taxon>
        <taxon>Bacilli</taxon>
        <taxon>Bacillales</taxon>
        <taxon>Bacillaceae</taxon>
        <taxon>Caldibacillus</taxon>
    </lineage>
</organism>
<dbReference type="EMBL" id="LQYT01000140">
    <property type="protein sequence ID" value="KYD08351.1"/>
    <property type="molecule type" value="Genomic_DNA"/>
</dbReference>
<accession>A0A150L7P7</accession>
<evidence type="ECO:0000313" key="2">
    <source>
        <dbReference type="Proteomes" id="UP000075683"/>
    </source>
</evidence>
<gene>
    <name evidence="1" type="ORF">B4135_4062</name>
</gene>